<dbReference type="EMBL" id="JAPMOU010000016">
    <property type="protein sequence ID" value="MDE1463007.1"/>
    <property type="molecule type" value="Genomic_DNA"/>
</dbReference>
<dbReference type="Pfam" id="PF20064">
    <property type="entry name" value="DUF6463"/>
    <property type="match status" value="1"/>
</dbReference>
<reference evidence="2 3" key="1">
    <citation type="submission" date="2022-11" db="EMBL/GenBank/DDBJ databases">
        <title>Spartinivicinus poritis sp. nov., isolated from scleractinian coral Porites lutea.</title>
        <authorList>
            <person name="Zhang G."/>
            <person name="Cai L."/>
            <person name="Wei Q."/>
        </authorList>
    </citation>
    <scope>NUCLEOTIDE SEQUENCE [LARGE SCALE GENOMIC DNA]</scope>
    <source>
        <strain evidence="2 3">A2-2</strain>
    </source>
</reference>
<dbReference type="InterPro" id="IPR045590">
    <property type="entry name" value="DUF6463"/>
</dbReference>
<keyword evidence="1" id="KW-0472">Membrane</keyword>
<protein>
    <submittedName>
        <fullName evidence="2">DUF6463 family protein</fullName>
    </submittedName>
</protein>
<evidence type="ECO:0000313" key="3">
    <source>
        <dbReference type="Proteomes" id="UP001528823"/>
    </source>
</evidence>
<proteinExistence type="predicted"/>
<gene>
    <name evidence="2" type="ORF">ORQ98_13625</name>
</gene>
<keyword evidence="1" id="KW-1133">Transmembrane helix</keyword>
<keyword evidence="3" id="KW-1185">Reference proteome</keyword>
<feature type="transmembrane region" description="Helical" evidence="1">
    <location>
        <begin position="78"/>
        <end position="104"/>
    </location>
</feature>
<evidence type="ECO:0000256" key="1">
    <source>
        <dbReference type="SAM" id="Phobius"/>
    </source>
</evidence>
<accession>A0ABT5U9N9</accession>
<sequence>MKEHIGFQIIVIGILHIIFGLIRFREDLLAMVMEGLLATGGGEARGWAFWFTFAGVLLFMIGSLISTMEEKNITIPVHLGWVLAIGSIVGLIIFPVSGFWLMLVPSYFIFKSQKAVAVNDA</sequence>
<feature type="transmembrane region" description="Helical" evidence="1">
    <location>
        <begin position="46"/>
        <end position="66"/>
    </location>
</feature>
<dbReference type="RefSeq" id="WP_274689356.1">
    <property type="nucleotide sequence ID" value="NZ_JAPMOU010000016.1"/>
</dbReference>
<name>A0ABT5U9N9_9GAMM</name>
<dbReference type="Proteomes" id="UP001528823">
    <property type="component" value="Unassembled WGS sequence"/>
</dbReference>
<comment type="caution">
    <text evidence="2">The sequence shown here is derived from an EMBL/GenBank/DDBJ whole genome shotgun (WGS) entry which is preliminary data.</text>
</comment>
<keyword evidence="1" id="KW-0812">Transmembrane</keyword>
<feature type="transmembrane region" description="Helical" evidence="1">
    <location>
        <begin position="6"/>
        <end position="25"/>
    </location>
</feature>
<organism evidence="2 3">
    <name type="scientific">Spartinivicinus poritis</name>
    <dbReference type="NCBI Taxonomy" id="2994640"/>
    <lineage>
        <taxon>Bacteria</taxon>
        <taxon>Pseudomonadati</taxon>
        <taxon>Pseudomonadota</taxon>
        <taxon>Gammaproteobacteria</taxon>
        <taxon>Oceanospirillales</taxon>
        <taxon>Zooshikellaceae</taxon>
        <taxon>Spartinivicinus</taxon>
    </lineage>
</organism>
<evidence type="ECO:0000313" key="2">
    <source>
        <dbReference type="EMBL" id="MDE1463007.1"/>
    </source>
</evidence>